<dbReference type="Gene3D" id="3.40.50.720">
    <property type="entry name" value="NAD(P)-binding Rossmann-like Domain"/>
    <property type="match status" value="1"/>
</dbReference>
<comment type="caution">
    <text evidence="8">The sequence shown here is derived from an EMBL/GenBank/DDBJ whole genome shotgun (WGS) entry which is preliminary data.</text>
</comment>
<evidence type="ECO:0000256" key="6">
    <source>
        <dbReference type="RuleBase" id="RU364082"/>
    </source>
</evidence>
<dbReference type="UniPathway" id="UPA00124"/>
<evidence type="ECO:0000256" key="2">
    <source>
        <dbReference type="ARBA" id="ARBA00010944"/>
    </source>
</evidence>
<dbReference type="InterPro" id="IPR005913">
    <property type="entry name" value="dTDP_dehydrorham_reduct"/>
</dbReference>
<proteinExistence type="inferred from homology"/>
<dbReference type="AlphaFoldDB" id="A0A5M8NZ51"/>
<comment type="function">
    <text evidence="6">Catalyzes the reduction of dTDP-6-deoxy-L-lyxo-4-hexulose to yield dTDP-L-rhamnose.</text>
</comment>
<accession>A0A5M8NZ51</accession>
<dbReference type="PANTHER" id="PTHR10491">
    <property type="entry name" value="DTDP-4-DEHYDRORHAMNOSE REDUCTASE"/>
    <property type="match status" value="1"/>
</dbReference>
<gene>
    <name evidence="8" type="ORF">EZS26_002415</name>
</gene>
<dbReference type="SUPFAM" id="SSF51735">
    <property type="entry name" value="NAD(P)-binding Rossmann-fold domains"/>
    <property type="match status" value="1"/>
</dbReference>
<dbReference type="PANTHER" id="PTHR10491:SF4">
    <property type="entry name" value="METHIONINE ADENOSYLTRANSFERASE 2 SUBUNIT BETA"/>
    <property type="match status" value="1"/>
</dbReference>
<keyword evidence="6 8" id="KW-0560">Oxidoreductase</keyword>
<sequence length="288" mass="31970">MAKNILITGAKGQLGSELSELFSQYPEFNFIPTDIAELDLTIKEAVASFVSEQKIDYIVNCAAYTAVDKAEDDIDLCYKINRDAVRNLAEAAAGKAKIIHVSTDYVFDGTAVSPYQETDATNPQSVYGKSKLAGEEALWTACPESLIIRTAWLYSIYGNNFVKTMIRLGKERPDLNVVADQKGTPTYAADLAQAILSVIVYAEKTNAFPAGIYHYSNEGITTWFEFTELIHQLAGITTCNVHPIPTSQYPTKATRPMYSVLDKTKIKQTVGIIVPQWEESLKRCIERM</sequence>
<dbReference type="GO" id="GO:0005829">
    <property type="term" value="C:cytosol"/>
    <property type="evidence" value="ECO:0007669"/>
    <property type="project" value="TreeGrafter"/>
</dbReference>
<feature type="domain" description="RmlD-like substrate binding" evidence="7">
    <location>
        <begin position="4"/>
        <end position="287"/>
    </location>
</feature>
<dbReference type="GO" id="GO:0019305">
    <property type="term" value="P:dTDP-rhamnose biosynthetic process"/>
    <property type="evidence" value="ECO:0007669"/>
    <property type="project" value="UniProtKB-UniPathway"/>
</dbReference>
<dbReference type="EMBL" id="SNRX01000019">
    <property type="protein sequence ID" value="KAA6301428.1"/>
    <property type="molecule type" value="Genomic_DNA"/>
</dbReference>
<evidence type="ECO:0000256" key="5">
    <source>
        <dbReference type="ARBA" id="ARBA00048200"/>
    </source>
</evidence>
<comment type="similarity">
    <text evidence="2 6">Belongs to the dTDP-4-dehydrorhamnose reductase family.</text>
</comment>
<dbReference type="Pfam" id="PF04321">
    <property type="entry name" value="RmlD_sub_bind"/>
    <property type="match status" value="1"/>
</dbReference>
<dbReference type="NCBIfam" id="TIGR01214">
    <property type="entry name" value="rmlD"/>
    <property type="match status" value="1"/>
</dbReference>
<evidence type="ECO:0000256" key="4">
    <source>
        <dbReference type="ARBA" id="ARBA00017099"/>
    </source>
</evidence>
<evidence type="ECO:0000313" key="9">
    <source>
        <dbReference type="Proteomes" id="UP000324575"/>
    </source>
</evidence>
<organism evidence="8 9">
    <name type="scientific">Candidatus Ordinivivax streblomastigis</name>
    <dbReference type="NCBI Taxonomy" id="2540710"/>
    <lineage>
        <taxon>Bacteria</taxon>
        <taxon>Pseudomonadati</taxon>
        <taxon>Bacteroidota</taxon>
        <taxon>Bacteroidia</taxon>
        <taxon>Bacteroidales</taxon>
        <taxon>Candidatus Ordinivivax</taxon>
    </lineage>
</organism>
<reference evidence="8 9" key="1">
    <citation type="submission" date="2019-03" db="EMBL/GenBank/DDBJ databases">
        <title>Single cell metagenomics reveals metabolic interactions within the superorganism composed of flagellate Streblomastix strix and complex community of Bacteroidetes bacteria on its surface.</title>
        <authorList>
            <person name="Treitli S.C."/>
            <person name="Kolisko M."/>
            <person name="Husnik F."/>
            <person name="Keeling P."/>
            <person name="Hampl V."/>
        </authorList>
    </citation>
    <scope>NUCLEOTIDE SEQUENCE [LARGE SCALE GENOMIC DNA]</scope>
    <source>
        <strain evidence="8">St1</strain>
    </source>
</reference>
<comment type="pathway">
    <text evidence="1 6">Carbohydrate biosynthesis; dTDP-L-rhamnose biosynthesis.</text>
</comment>
<evidence type="ECO:0000256" key="3">
    <source>
        <dbReference type="ARBA" id="ARBA00012929"/>
    </source>
</evidence>
<evidence type="ECO:0000259" key="7">
    <source>
        <dbReference type="Pfam" id="PF04321"/>
    </source>
</evidence>
<dbReference type="EC" id="1.1.1.133" evidence="3 6"/>
<dbReference type="Gene3D" id="3.90.25.10">
    <property type="entry name" value="UDP-galactose 4-epimerase, domain 1"/>
    <property type="match status" value="1"/>
</dbReference>
<keyword evidence="6" id="KW-0521">NADP</keyword>
<dbReference type="GO" id="GO:0008831">
    <property type="term" value="F:dTDP-4-dehydrorhamnose reductase activity"/>
    <property type="evidence" value="ECO:0007669"/>
    <property type="project" value="UniProtKB-EC"/>
</dbReference>
<evidence type="ECO:0000313" key="8">
    <source>
        <dbReference type="EMBL" id="KAA6301428.1"/>
    </source>
</evidence>
<evidence type="ECO:0000256" key="1">
    <source>
        <dbReference type="ARBA" id="ARBA00004781"/>
    </source>
</evidence>
<name>A0A5M8NZ51_9BACT</name>
<dbReference type="InterPro" id="IPR036291">
    <property type="entry name" value="NAD(P)-bd_dom_sf"/>
</dbReference>
<comment type="catalytic activity">
    <reaction evidence="5">
        <text>dTDP-beta-L-rhamnose + NADP(+) = dTDP-4-dehydro-beta-L-rhamnose + NADPH + H(+)</text>
        <dbReference type="Rhea" id="RHEA:21796"/>
        <dbReference type="ChEBI" id="CHEBI:15378"/>
        <dbReference type="ChEBI" id="CHEBI:57510"/>
        <dbReference type="ChEBI" id="CHEBI:57783"/>
        <dbReference type="ChEBI" id="CHEBI:58349"/>
        <dbReference type="ChEBI" id="CHEBI:62830"/>
        <dbReference type="EC" id="1.1.1.133"/>
    </reaction>
</comment>
<protein>
    <recommendedName>
        <fullName evidence="4 6">dTDP-4-dehydrorhamnose reductase</fullName>
        <ecNumber evidence="3 6">1.1.1.133</ecNumber>
    </recommendedName>
</protein>
<dbReference type="Proteomes" id="UP000324575">
    <property type="component" value="Unassembled WGS sequence"/>
</dbReference>
<dbReference type="CDD" id="cd05254">
    <property type="entry name" value="dTDP_HR_like_SDR_e"/>
    <property type="match status" value="1"/>
</dbReference>
<dbReference type="InterPro" id="IPR029903">
    <property type="entry name" value="RmlD-like-bd"/>
</dbReference>